<proteinExistence type="predicted"/>
<sequence length="395" mass="44725">MFEAITFRNAVGPSKQLLDIGAIAEGLLFYGKVIIAANSQTLSYLFSRIPPFIVLSLLRDKRLEIHYFDDDTLVSTNHIPNQRDKHKFIRISVPKNVLEIRAPQTFLEATAKTSQAKIGAKQFTNLLKPMSYEQYNLWSVYQTIAESKTTSDTMRLVINELVPAYTCPADFRFNIEKQRDGFFYVDTNIDFPNLNGHFQRTAPKDWTVTEGFLLTLLQSAYQCNYIAATLNSEIAVNPFERIVQASTFENIVKIYDSSQTEIRNFTDLTLTDAYAIREAVNTGKVPFSSIVDLLDTADKFRHWLHKQPVDAELIKAYYQEIVKETWTQKLSGKSLRWAVFTGLGVATDIAFTGGIATMGAQALSVFDAFVVDKIVGGWKPHQFVEGKLKPMFPPQ</sequence>
<protein>
    <submittedName>
        <fullName evidence="1">Uncharacterized protein</fullName>
    </submittedName>
</protein>
<accession>A0ABY9GGA4</accession>
<dbReference type="Proteomes" id="UP001230339">
    <property type="component" value="Chromosome"/>
</dbReference>
<dbReference type="EMBL" id="CP117449">
    <property type="protein sequence ID" value="WLH14514.1"/>
    <property type="molecule type" value="Genomic_DNA"/>
</dbReference>
<reference evidence="1 2" key="1">
    <citation type="submission" date="2023-02" db="EMBL/GenBank/DDBJ databases">
        <title>Evolution of Hrp T3SS in non-pathogenic Pseudomonas fluorescens.</title>
        <authorList>
            <person name="Liao K."/>
            <person name="Wei H."/>
            <person name="Gu Y."/>
        </authorList>
    </citation>
    <scope>NUCLEOTIDE SEQUENCE [LARGE SCALE GENOMIC DNA]</scope>
    <source>
        <strain evidence="1 2">FP205</strain>
    </source>
</reference>
<evidence type="ECO:0000313" key="2">
    <source>
        <dbReference type="Proteomes" id="UP001230339"/>
    </source>
</evidence>
<gene>
    <name evidence="1" type="ORF">PSH57_09475</name>
</gene>
<name>A0ABY9GGA4_9PSED</name>
<keyword evidence="2" id="KW-1185">Reference proteome</keyword>
<dbReference type="RefSeq" id="WP_305389155.1">
    <property type="nucleotide sequence ID" value="NZ_CP117426.1"/>
</dbReference>
<evidence type="ECO:0000313" key="1">
    <source>
        <dbReference type="EMBL" id="WLH14514.1"/>
    </source>
</evidence>
<organism evidence="1 2">
    <name type="scientific">Pseudomonas hefeiensis</name>
    <dbReference type="NCBI Taxonomy" id="2738125"/>
    <lineage>
        <taxon>Bacteria</taxon>
        <taxon>Pseudomonadati</taxon>
        <taxon>Pseudomonadota</taxon>
        <taxon>Gammaproteobacteria</taxon>
        <taxon>Pseudomonadales</taxon>
        <taxon>Pseudomonadaceae</taxon>
        <taxon>Pseudomonas</taxon>
    </lineage>
</organism>